<name>A0ABR1ITM0_9AGAR</name>
<dbReference type="InterPro" id="IPR050148">
    <property type="entry name" value="Terpene_synthase-like"/>
</dbReference>
<dbReference type="EMBL" id="JBANRG010000078">
    <property type="protein sequence ID" value="KAK7438627.1"/>
    <property type="molecule type" value="Genomic_DNA"/>
</dbReference>
<keyword evidence="3" id="KW-1185">Reference proteome</keyword>
<organism evidence="2 3">
    <name type="scientific">Marasmiellus scandens</name>
    <dbReference type="NCBI Taxonomy" id="2682957"/>
    <lineage>
        <taxon>Eukaryota</taxon>
        <taxon>Fungi</taxon>
        <taxon>Dikarya</taxon>
        <taxon>Basidiomycota</taxon>
        <taxon>Agaricomycotina</taxon>
        <taxon>Agaricomycetes</taxon>
        <taxon>Agaricomycetidae</taxon>
        <taxon>Agaricales</taxon>
        <taxon>Marasmiineae</taxon>
        <taxon>Omphalotaceae</taxon>
        <taxon>Marasmiellus</taxon>
    </lineage>
</organism>
<accession>A0ABR1ITM0</accession>
<dbReference type="Gene3D" id="1.50.10.160">
    <property type="match status" value="1"/>
</dbReference>
<evidence type="ECO:0000313" key="2">
    <source>
        <dbReference type="EMBL" id="KAK7438627.1"/>
    </source>
</evidence>
<dbReference type="PANTHER" id="PTHR31739">
    <property type="entry name" value="ENT-COPALYL DIPHOSPHATE SYNTHASE, CHLOROPLASTIC"/>
    <property type="match status" value="1"/>
</dbReference>
<evidence type="ECO:0000256" key="1">
    <source>
        <dbReference type="ARBA" id="ARBA00006333"/>
    </source>
</evidence>
<comment type="caution">
    <text evidence="2">The sequence shown here is derived from an EMBL/GenBank/DDBJ whole genome shotgun (WGS) entry which is preliminary data.</text>
</comment>
<dbReference type="Proteomes" id="UP001498398">
    <property type="component" value="Unassembled WGS sequence"/>
</dbReference>
<dbReference type="PANTHER" id="PTHR31739:SF25">
    <property type="entry name" value="(E,E)-GERANYLLINALOOL SYNTHASE"/>
    <property type="match status" value="1"/>
</dbReference>
<proteinExistence type="inferred from homology"/>
<dbReference type="Gene3D" id="1.50.10.20">
    <property type="match status" value="1"/>
</dbReference>
<gene>
    <name evidence="2" type="ORF">VKT23_017960</name>
</gene>
<evidence type="ECO:0000313" key="3">
    <source>
        <dbReference type="Proteomes" id="UP001498398"/>
    </source>
</evidence>
<comment type="similarity">
    <text evidence="1">Belongs to the terpene synthase family.</text>
</comment>
<dbReference type="SUPFAM" id="SSF48239">
    <property type="entry name" value="Terpenoid cyclases/Protein prenyltransferases"/>
    <property type="match status" value="2"/>
</dbReference>
<sequence>MINSYEAANALLRNLVERYDAGLWGFSSWSLSVYDTAWVSIVSRAVPGSSTQWVFPECFDFIYNAQLEDGSWRSPGCNNIDDSIINSLVCLLSFKRHASFGSDYADLPLRIEKGISFLRGAIKDWDVVSVERIAFEVILPRLLELLESEGIYFDLPNRDSLYDIYAHKLKKLDFETMYKPDAVRTGALHSLEAFVGICNFDRLAHHKRNGNFFASPASTAAYLMSVSTWDEEAENYLRHVIQQSKFYGNGAVSCAWPTTVMDTAWSVCNLLESGFELYNLDKISLKRIGDILRSYLVAENGIIGFAPNVTPDADDTSKALATLSHIGDPFSLDPMIEAFELPTHFQCYQHERNPSVTVNCNVLMALLHCANPDQYSKQILKASEFVIDEYWNSKNLVQDKWHISPWYPGLVVTRTMTKLLHLRGQGCLKDVSDDLLIVKVPAVLFKILSCILRTQNDDGSWGKNGNPEETAYCVLSLARIASLPNVVSFQRQIEAAIAAGRTYLEPWVTKDLDASSLIWIEKVLYSIECICRSYIIAALHAPVPTYTPEDVFTAGHALSYSRLFSVTEDLRTIT</sequence>
<protein>
    <submittedName>
        <fullName evidence="2">Uncharacterized protein</fullName>
    </submittedName>
</protein>
<reference evidence="2 3" key="1">
    <citation type="submission" date="2024-01" db="EMBL/GenBank/DDBJ databases">
        <title>A draft genome for the cacao thread blight pathogen Marasmiellus scandens.</title>
        <authorList>
            <person name="Baruah I.K."/>
            <person name="Leung J."/>
            <person name="Bukari Y."/>
            <person name="Amoako-Attah I."/>
            <person name="Meinhardt L.W."/>
            <person name="Bailey B.A."/>
            <person name="Cohen S.P."/>
        </authorList>
    </citation>
    <scope>NUCLEOTIDE SEQUENCE [LARGE SCALE GENOMIC DNA]</scope>
    <source>
        <strain evidence="2 3">GH-19</strain>
    </source>
</reference>
<dbReference type="InterPro" id="IPR008930">
    <property type="entry name" value="Terpenoid_cyclase/PrenylTrfase"/>
</dbReference>